<protein>
    <recommendedName>
        <fullName evidence="2">Cytochrome c domain-containing protein</fullName>
    </recommendedName>
</protein>
<gene>
    <name evidence="1" type="ORF">MNBD_GAMMA17-408</name>
</gene>
<accession>A0A3B0Z6J2</accession>
<dbReference type="PROSITE" id="PS51257">
    <property type="entry name" value="PROKAR_LIPOPROTEIN"/>
    <property type="match status" value="1"/>
</dbReference>
<dbReference type="InterPro" id="IPR036909">
    <property type="entry name" value="Cyt_c-like_dom_sf"/>
</dbReference>
<dbReference type="GO" id="GO:0020037">
    <property type="term" value="F:heme binding"/>
    <property type="evidence" value="ECO:0007669"/>
    <property type="project" value="InterPro"/>
</dbReference>
<sequence>MSPYRNLIIGSVLLLIGVVGLTTTGGSCYSMGSMMDRDGMKGMMKDMMGAQLPPGIDPGDLPEPQSNGAEHLGKYCTQCHEMPGPGMHTAEEWPRVVDRMNQRMQMMSGRSMMGMMHDIQAPEDYELEVLIAYLQNHAQKPIDKSQYEDLNSIAGQSFEAVCSQCHVLPDPKQHTVDEWPAVVQRMKQNMTIMGKFVPDDKAVEMILGFLQKHAR</sequence>
<organism evidence="1">
    <name type="scientific">hydrothermal vent metagenome</name>
    <dbReference type="NCBI Taxonomy" id="652676"/>
    <lineage>
        <taxon>unclassified sequences</taxon>
        <taxon>metagenomes</taxon>
        <taxon>ecological metagenomes</taxon>
    </lineage>
</organism>
<dbReference type="SUPFAM" id="SSF46626">
    <property type="entry name" value="Cytochrome c"/>
    <property type="match status" value="1"/>
</dbReference>
<dbReference type="EMBL" id="UOFQ01000059">
    <property type="protein sequence ID" value="VAW87161.1"/>
    <property type="molecule type" value="Genomic_DNA"/>
</dbReference>
<evidence type="ECO:0008006" key="2">
    <source>
        <dbReference type="Google" id="ProtNLM"/>
    </source>
</evidence>
<proteinExistence type="predicted"/>
<dbReference type="AlphaFoldDB" id="A0A3B0Z6J2"/>
<evidence type="ECO:0000313" key="1">
    <source>
        <dbReference type="EMBL" id="VAW87161.1"/>
    </source>
</evidence>
<reference evidence="1" key="1">
    <citation type="submission" date="2018-06" db="EMBL/GenBank/DDBJ databases">
        <authorList>
            <person name="Zhirakovskaya E."/>
        </authorList>
    </citation>
    <scope>NUCLEOTIDE SEQUENCE</scope>
</reference>
<dbReference type="GO" id="GO:0009055">
    <property type="term" value="F:electron transfer activity"/>
    <property type="evidence" value="ECO:0007669"/>
    <property type="project" value="InterPro"/>
</dbReference>
<name>A0A3B0Z6J2_9ZZZZ</name>